<proteinExistence type="inferred from homology"/>
<name>A0A3D2X2R1_9FIRM</name>
<keyword evidence="4 7" id="KW-0812">Transmembrane</keyword>
<feature type="transmembrane region" description="Helical" evidence="7">
    <location>
        <begin position="288"/>
        <end position="312"/>
    </location>
</feature>
<dbReference type="Proteomes" id="UP000262969">
    <property type="component" value="Unassembled WGS sequence"/>
</dbReference>
<evidence type="ECO:0000313" key="10">
    <source>
        <dbReference type="Proteomes" id="UP000262969"/>
    </source>
</evidence>
<dbReference type="PANTHER" id="PTHR30576:SF0">
    <property type="entry name" value="UNDECAPRENYL-PHOSPHATE N-ACETYLGALACTOSAMINYL 1-PHOSPHATE TRANSFERASE-RELATED"/>
    <property type="match status" value="1"/>
</dbReference>
<keyword evidence="5 7" id="KW-1133">Transmembrane helix</keyword>
<accession>A0A3D2X2R1</accession>
<feature type="transmembrane region" description="Helical" evidence="7">
    <location>
        <begin position="121"/>
        <end position="138"/>
    </location>
</feature>
<evidence type="ECO:0000256" key="7">
    <source>
        <dbReference type="SAM" id="Phobius"/>
    </source>
</evidence>
<dbReference type="GO" id="GO:0016780">
    <property type="term" value="F:phosphotransferase activity, for other substituted phosphate groups"/>
    <property type="evidence" value="ECO:0007669"/>
    <property type="project" value="TreeGrafter"/>
</dbReference>
<keyword evidence="6 7" id="KW-0472">Membrane</keyword>
<dbReference type="Pfam" id="PF02397">
    <property type="entry name" value="Bac_transf"/>
    <property type="match status" value="1"/>
</dbReference>
<evidence type="ECO:0000256" key="5">
    <source>
        <dbReference type="ARBA" id="ARBA00022989"/>
    </source>
</evidence>
<sequence>MIKDNQKILNRIHIIIDGILIILAYISAYYLRFRLLIGMPFFELEDGEQFYKLYKLLPYLYILVPAYLIIYSSCNMYKPQRSHSKRIMVWNLVKANFLGILVFISILYLTKELDVSRKFSATFMTVSVLYGALFRLILAKILSEMRKKGFNQKHILIVGYSRAAEGYIDRLTGNPDWGYHIYGILDDTMEVGTTYKKVKVIGTTDELQTILDQNDLDEIAVTLSINEYAKLEYLVGVCEKAGAHTKFVPDYHNIIPTIPVMEDLNGLPVINIRNVPLNNSFNGIVKRLVDVFGVVVALILFSIPMAIVALIIKFTSPGPIIYSQVRVGLHNKEFKMYKFRSMVVQSEKSEKKAWTTANDTRVTSIGRFIRKTSIDELPQLFNVLRGDMSLIGPRPERPYFVEKFKEEVPRYMIKHQVRPGLTGWAQINGFRGDTSIRKRIECDLYYIENWTLGLDVKILFLTVFKGFINKNAY</sequence>
<dbReference type="PANTHER" id="PTHR30576">
    <property type="entry name" value="COLANIC BIOSYNTHESIS UDP-GLUCOSE LIPID CARRIER TRANSFERASE"/>
    <property type="match status" value="1"/>
</dbReference>
<evidence type="ECO:0000256" key="1">
    <source>
        <dbReference type="ARBA" id="ARBA00004141"/>
    </source>
</evidence>
<protein>
    <submittedName>
        <fullName evidence="9">Undecaprenyl-phosphate glucose phosphotransferase</fullName>
    </submittedName>
</protein>
<evidence type="ECO:0000256" key="3">
    <source>
        <dbReference type="ARBA" id="ARBA00022679"/>
    </source>
</evidence>
<dbReference type="AlphaFoldDB" id="A0A3D2X2R1"/>
<dbReference type="Gene3D" id="3.40.50.720">
    <property type="entry name" value="NAD(P)-binding Rossmann-like Domain"/>
    <property type="match status" value="1"/>
</dbReference>
<evidence type="ECO:0000256" key="2">
    <source>
        <dbReference type="ARBA" id="ARBA00006464"/>
    </source>
</evidence>
<feature type="domain" description="Bacterial sugar transferase" evidence="8">
    <location>
        <begin position="286"/>
        <end position="465"/>
    </location>
</feature>
<dbReference type="GO" id="GO:0016020">
    <property type="term" value="C:membrane"/>
    <property type="evidence" value="ECO:0007669"/>
    <property type="project" value="UniProtKB-SubCell"/>
</dbReference>
<dbReference type="InterPro" id="IPR003362">
    <property type="entry name" value="Bact_transf"/>
</dbReference>
<organism evidence="9 10">
    <name type="scientific">Lachnoclostridium phytofermentans</name>
    <dbReference type="NCBI Taxonomy" id="66219"/>
    <lineage>
        <taxon>Bacteria</taxon>
        <taxon>Bacillati</taxon>
        <taxon>Bacillota</taxon>
        <taxon>Clostridia</taxon>
        <taxon>Lachnospirales</taxon>
        <taxon>Lachnospiraceae</taxon>
    </lineage>
</organism>
<comment type="subcellular location">
    <subcellularLocation>
        <location evidence="1">Membrane</location>
        <topology evidence="1">Multi-pass membrane protein</topology>
    </subcellularLocation>
</comment>
<dbReference type="InterPro" id="IPR017475">
    <property type="entry name" value="EPS_sugar_tfrase"/>
</dbReference>
<dbReference type="NCBIfam" id="TIGR03025">
    <property type="entry name" value="EPS_sugtrans"/>
    <property type="match status" value="1"/>
</dbReference>
<comment type="similarity">
    <text evidence="2">Belongs to the bacterial sugar transferase family.</text>
</comment>
<comment type="caution">
    <text evidence="9">The sequence shown here is derived from an EMBL/GenBank/DDBJ whole genome shotgun (WGS) entry which is preliminary data.</text>
</comment>
<gene>
    <name evidence="9" type="ORF">DHW61_01970</name>
</gene>
<dbReference type="InterPro" id="IPR017473">
    <property type="entry name" value="Undecaprenyl-P_gluc_Ptfrase"/>
</dbReference>
<dbReference type="Pfam" id="PF13727">
    <property type="entry name" value="CoA_binding_3"/>
    <property type="match status" value="1"/>
</dbReference>
<dbReference type="EMBL" id="DPVV01000071">
    <property type="protein sequence ID" value="HCL01174.1"/>
    <property type="molecule type" value="Genomic_DNA"/>
</dbReference>
<evidence type="ECO:0000313" key="9">
    <source>
        <dbReference type="EMBL" id="HCL01174.1"/>
    </source>
</evidence>
<evidence type="ECO:0000256" key="6">
    <source>
        <dbReference type="ARBA" id="ARBA00023136"/>
    </source>
</evidence>
<feature type="transmembrane region" description="Helical" evidence="7">
    <location>
        <begin position="12"/>
        <end position="31"/>
    </location>
</feature>
<keyword evidence="3 9" id="KW-0808">Transferase</keyword>
<dbReference type="NCBIfam" id="TIGR03023">
    <property type="entry name" value="WcaJ_sugtrans"/>
    <property type="match status" value="1"/>
</dbReference>
<evidence type="ECO:0000256" key="4">
    <source>
        <dbReference type="ARBA" id="ARBA00022692"/>
    </source>
</evidence>
<reference evidence="9 10" key="1">
    <citation type="journal article" date="2018" name="Nat. Biotechnol.">
        <title>A standardized bacterial taxonomy based on genome phylogeny substantially revises the tree of life.</title>
        <authorList>
            <person name="Parks D.H."/>
            <person name="Chuvochina M."/>
            <person name="Waite D.W."/>
            <person name="Rinke C."/>
            <person name="Skarshewski A."/>
            <person name="Chaumeil P.A."/>
            <person name="Hugenholtz P."/>
        </authorList>
    </citation>
    <scope>NUCLEOTIDE SEQUENCE [LARGE SCALE GENOMIC DNA]</scope>
    <source>
        <strain evidence="9">UBA11728</strain>
    </source>
</reference>
<feature type="transmembrane region" description="Helical" evidence="7">
    <location>
        <begin position="89"/>
        <end position="109"/>
    </location>
</feature>
<evidence type="ECO:0000259" key="8">
    <source>
        <dbReference type="Pfam" id="PF02397"/>
    </source>
</evidence>
<feature type="transmembrane region" description="Helical" evidence="7">
    <location>
        <begin position="59"/>
        <end position="77"/>
    </location>
</feature>